<evidence type="ECO:0000313" key="4">
    <source>
        <dbReference type="Proteomes" id="UP000288716"/>
    </source>
</evidence>
<gene>
    <name evidence="3" type="ORF">B4U80_14755</name>
</gene>
<feature type="non-terminal residue" evidence="3">
    <location>
        <position position="1"/>
    </location>
</feature>
<dbReference type="InterPro" id="IPR036116">
    <property type="entry name" value="FN3_sf"/>
</dbReference>
<keyword evidence="4" id="KW-1185">Reference proteome</keyword>
<dbReference type="Pfam" id="PF00041">
    <property type="entry name" value="fn3"/>
    <property type="match status" value="1"/>
</dbReference>
<dbReference type="AlphaFoldDB" id="A0A443QM91"/>
<dbReference type="OrthoDB" id="6266590at2759"/>
<reference evidence="3 4" key="1">
    <citation type="journal article" date="2018" name="Gigascience">
        <title>Genomes of trombidid mites reveal novel predicted allergens and laterally-transferred genes associated with secondary metabolism.</title>
        <authorList>
            <person name="Dong X."/>
            <person name="Chaisiri K."/>
            <person name="Xia D."/>
            <person name="Armstrong S.D."/>
            <person name="Fang Y."/>
            <person name="Donnelly M.J."/>
            <person name="Kadowaki T."/>
            <person name="McGarry J.W."/>
            <person name="Darby A.C."/>
            <person name="Makepeace B.L."/>
        </authorList>
    </citation>
    <scope>NUCLEOTIDE SEQUENCE [LARGE SCALE GENOMIC DNA]</scope>
    <source>
        <strain evidence="3">UoL-UT</strain>
    </source>
</reference>
<dbReference type="EMBL" id="NCKV01053997">
    <property type="protein sequence ID" value="RWS04132.1"/>
    <property type="molecule type" value="Genomic_DNA"/>
</dbReference>
<dbReference type="VEuPathDB" id="VectorBase:LDEU014269"/>
<dbReference type="SUPFAM" id="SSF49265">
    <property type="entry name" value="Fibronectin type III"/>
    <property type="match status" value="1"/>
</dbReference>
<dbReference type="GO" id="GO:0098609">
    <property type="term" value="P:cell-cell adhesion"/>
    <property type="evidence" value="ECO:0007669"/>
    <property type="project" value="TreeGrafter"/>
</dbReference>
<name>A0A443QM91_9ACAR</name>
<organism evidence="3 4">
    <name type="scientific">Leptotrombidium deliense</name>
    <dbReference type="NCBI Taxonomy" id="299467"/>
    <lineage>
        <taxon>Eukaryota</taxon>
        <taxon>Metazoa</taxon>
        <taxon>Ecdysozoa</taxon>
        <taxon>Arthropoda</taxon>
        <taxon>Chelicerata</taxon>
        <taxon>Arachnida</taxon>
        <taxon>Acari</taxon>
        <taxon>Acariformes</taxon>
        <taxon>Trombidiformes</taxon>
        <taxon>Prostigmata</taxon>
        <taxon>Anystina</taxon>
        <taxon>Parasitengona</taxon>
        <taxon>Trombiculoidea</taxon>
        <taxon>Trombiculidae</taxon>
        <taxon>Leptotrombidium</taxon>
    </lineage>
</organism>
<dbReference type="Gene3D" id="2.60.40.10">
    <property type="entry name" value="Immunoglobulins"/>
    <property type="match status" value="2"/>
</dbReference>
<dbReference type="CDD" id="cd00063">
    <property type="entry name" value="FN3"/>
    <property type="match status" value="2"/>
</dbReference>
<evidence type="ECO:0000313" key="3">
    <source>
        <dbReference type="EMBL" id="RWS04132.1"/>
    </source>
</evidence>
<dbReference type="PANTHER" id="PTHR44170:SF56">
    <property type="entry name" value="FIBRONECTIN TYPE-III DOMAIN-CONTAINING PROTEIN"/>
    <property type="match status" value="1"/>
</dbReference>
<dbReference type="STRING" id="299467.A0A443QM91"/>
<keyword evidence="1" id="KW-1015">Disulfide bond</keyword>
<dbReference type="PANTHER" id="PTHR44170">
    <property type="entry name" value="PROTEIN SIDEKICK"/>
    <property type="match status" value="1"/>
</dbReference>
<feature type="domain" description="Fibronectin type-III" evidence="2">
    <location>
        <begin position="1"/>
        <end position="55"/>
    </location>
</feature>
<evidence type="ECO:0000259" key="2">
    <source>
        <dbReference type="PROSITE" id="PS50853"/>
    </source>
</evidence>
<dbReference type="Proteomes" id="UP000288716">
    <property type="component" value="Unassembled WGS sequence"/>
</dbReference>
<feature type="non-terminal residue" evidence="3">
    <location>
        <position position="124"/>
    </location>
</feature>
<sequence length="124" mass="13811">NWETNSFKHEFSVNSEQFAIDNLRPLETYNFRVFAVNAIGESDASSVITVTTDEEIPASIPKSVRCEAMSSGYYVGHKINHSDKQYTFNTVAAGAEKPFELTLNNLKKSTSYLFTVQAFNSKGA</sequence>
<proteinExistence type="predicted"/>
<accession>A0A443QM91</accession>
<evidence type="ECO:0000256" key="1">
    <source>
        <dbReference type="ARBA" id="ARBA00023157"/>
    </source>
</evidence>
<dbReference type="PROSITE" id="PS50853">
    <property type="entry name" value="FN3"/>
    <property type="match status" value="1"/>
</dbReference>
<comment type="caution">
    <text evidence="3">The sequence shown here is derived from an EMBL/GenBank/DDBJ whole genome shotgun (WGS) entry which is preliminary data.</text>
</comment>
<dbReference type="InterPro" id="IPR013783">
    <property type="entry name" value="Ig-like_fold"/>
</dbReference>
<dbReference type="InterPro" id="IPR003961">
    <property type="entry name" value="FN3_dom"/>
</dbReference>
<protein>
    <submittedName>
        <fullName evidence="3">Cell adhesion molecule-like protein</fullName>
    </submittedName>
</protein>